<feature type="transmembrane region" description="Helical" evidence="5">
    <location>
        <begin position="181"/>
        <end position="202"/>
    </location>
</feature>
<evidence type="ECO:0000256" key="2">
    <source>
        <dbReference type="ARBA" id="ARBA00022692"/>
    </source>
</evidence>
<feature type="transmembrane region" description="Helical" evidence="5">
    <location>
        <begin position="222"/>
        <end position="242"/>
    </location>
</feature>
<protein>
    <submittedName>
        <fullName evidence="8">G-coupled receptor 89</fullName>
    </submittedName>
</protein>
<gene>
    <name evidence="8" type="ORF">PNOK_0871400</name>
</gene>
<evidence type="ECO:0000256" key="5">
    <source>
        <dbReference type="SAM" id="Phobius"/>
    </source>
</evidence>
<reference evidence="8 9" key="1">
    <citation type="journal article" date="2017" name="Mol. Ecol.">
        <title>Comparative and population genomic landscape of Phellinus noxius: A hypervariable fungus causing root rot in trees.</title>
        <authorList>
            <person name="Chung C.L."/>
            <person name="Lee T.J."/>
            <person name="Akiba M."/>
            <person name="Lee H.H."/>
            <person name="Kuo T.H."/>
            <person name="Liu D."/>
            <person name="Ke H.M."/>
            <person name="Yokoi T."/>
            <person name="Roa M.B."/>
            <person name="Lu M.J."/>
            <person name="Chang Y.Y."/>
            <person name="Ann P.J."/>
            <person name="Tsai J.N."/>
            <person name="Chen C.Y."/>
            <person name="Tzean S.S."/>
            <person name="Ota Y."/>
            <person name="Hattori T."/>
            <person name="Sahashi N."/>
            <person name="Liou R.F."/>
            <person name="Kikuchi T."/>
            <person name="Tsai I.J."/>
        </authorList>
    </citation>
    <scope>NUCLEOTIDE SEQUENCE [LARGE SCALE GENOMIC DNA]</scope>
    <source>
        <strain evidence="8 9">FFPRI411160</strain>
    </source>
</reference>
<feature type="domain" description="Golgi pH regulator conserved" evidence="7">
    <location>
        <begin position="221"/>
        <end position="286"/>
    </location>
</feature>
<dbReference type="PANTHER" id="PTHR15948:SF0">
    <property type="entry name" value="GOLGI PH REGULATOR A-RELATED"/>
    <property type="match status" value="1"/>
</dbReference>
<dbReference type="EMBL" id="NBII01000009">
    <property type="protein sequence ID" value="PAV15856.1"/>
    <property type="molecule type" value="Genomic_DNA"/>
</dbReference>
<name>A0A286U8G8_9AGAM</name>
<evidence type="ECO:0000256" key="4">
    <source>
        <dbReference type="ARBA" id="ARBA00023136"/>
    </source>
</evidence>
<dbReference type="STRING" id="2282107.A0A286U8G8"/>
<comment type="subcellular location">
    <subcellularLocation>
        <location evidence="1">Membrane</location>
        <topology evidence="1">Multi-pass membrane protein</topology>
    </subcellularLocation>
</comment>
<dbReference type="OrthoDB" id="264392at2759"/>
<evidence type="ECO:0000256" key="1">
    <source>
        <dbReference type="ARBA" id="ARBA00004141"/>
    </source>
</evidence>
<dbReference type="InterPro" id="IPR022535">
    <property type="entry name" value="Golgi_pH-regulator_cons_dom"/>
</dbReference>
<feature type="transmembrane region" description="Helical" evidence="5">
    <location>
        <begin position="458"/>
        <end position="481"/>
    </location>
</feature>
<sequence length="537" mass="59503">MSSVHLTVINSALITSIRAGLFYASYKYLLHTFYHDLQNITSGSGISTSDETARSIRDSVIDEDSDIELDSLPVPNSSSSSLRPFVDDQPFLRKRITASSVFKHSNIARISFSICFSESCTLFFLFMTQEIHILNTKSRYINWRISLLILLIMILLVIPLSQNIILTYQSPLGSLSRSRSMPMRVMMAFIPYSIYLFALSLIPIPPEAVENADVSNIESVFLARLIVFGTFVMGLLSGLGAARNIWEYLSIPFGSKKRHVPTEQEVTSAEEALKRVRNDIQTRRGEELRLQEASAKDSSSWMSRVASSITGSSELASIQQEITGLLALEYQMTRNLEALKSAHSKSKYGRTARGRVIRWMGRIFAVYCVFRSISCLLNILGPFHSSSNPSSSSYTDLIALVLTHLINALPFIHLSTDKILAVSRQVSLILVGAIILSSIGFILRIVSRFLRITSQNLGASLLLLILAQIMGTYLISTLVQLRTAFPPSNSGSDISLLATLPAYEVFGAAFDYSYLLSASLTGVYLWLSGWTDGPIVV</sequence>
<feature type="domain" description="Abscisic acid G-protein coupled receptor-like" evidence="6">
    <location>
        <begin position="348"/>
        <end position="528"/>
    </location>
</feature>
<accession>A0A286U8G8</accession>
<dbReference type="Pfam" id="PF12537">
    <property type="entry name" value="GPHR_N"/>
    <property type="match status" value="1"/>
</dbReference>
<dbReference type="AlphaFoldDB" id="A0A286U8G8"/>
<evidence type="ECO:0000256" key="3">
    <source>
        <dbReference type="ARBA" id="ARBA00022989"/>
    </source>
</evidence>
<evidence type="ECO:0000313" key="8">
    <source>
        <dbReference type="EMBL" id="PAV15856.1"/>
    </source>
</evidence>
<organism evidence="8 9">
    <name type="scientific">Pyrrhoderma noxium</name>
    <dbReference type="NCBI Taxonomy" id="2282107"/>
    <lineage>
        <taxon>Eukaryota</taxon>
        <taxon>Fungi</taxon>
        <taxon>Dikarya</taxon>
        <taxon>Basidiomycota</taxon>
        <taxon>Agaricomycotina</taxon>
        <taxon>Agaricomycetes</taxon>
        <taxon>Hymenochaetales</taxon>
        <taxon>Hymenochaetaceae</taxon>
        <taxon>Pyrrhoderma</taxon>
    </lineage>
</organism>
<feature type="transmembrane region" description="Helical" evidence="5">
    <location>
        <begin position="140"/>
        <end position="160"/>
    </location>
</feature>
<dbReference type="Pfam" id="PF12430">
    <property type="entry name" value="ABA_GPCR"/>
    <property type="match status" value="1"/>
</dbReference>
<keyword evidence="9" id="KW-1185">Reference proteome</keyword>
<feature type="transmembrane region" description="Helical" evidence="5">
    <location>
        <begin position="426"/>
        <end position="446"/>
    </location>
</feature>
<keyword evidence="2 5" id="KW-0812">Transmembrane</keyword>
<keyword evidence="4 5" id="KW-0472">Membrane</keyword>
<dbReference type="InterPro" id="IPR015672">
    <property type="entry name" value="GPHR/GTG"/>
</dbReference>
<feature type="transmembrane region" description="Helical" evidence="5">
    <location>
        <begin position="363"/>
        <end position="385"/>
    </location>
</feature>
<keyword evidence="3 5" id="KW-1133">Transmembrane helix</keyword>
<keyword evidence="8" id="KW-0675">Receptor</keyword>
<feature type="transmembrane region" description="Helical" evidence="5">
    <location>
        <begin position="502"/>
        <end position="527"/>
    </location>
</feature>
<evidence type="ECO:0000259" key="6">
    <source>
        <dbReference type="Pfam" id="PF12430"/>
    </source>
</evidence>
<dbReference type="Proteomes" id="UP000217199">
    <property type="component" value="Unassembled WGS sequence"/>
</dbReference>
<dbReference type="InParanoid" id="A0A286U8G8"/>
<dbReference type="InterPro" id="IPR025969">
    <property type="entry name" value="ABA_GPCR_dom"/>
</dbReference>
<evidence type="ECO:0000313" key="9">
    <source>
        <dbReference type="Proteomes" id="UP000217199"/>
    </source>
</evidence>
<feature type="transmembrane region" description="Helical" evidence="5">
    <location>
        <begin position="110"/>
        <end position="128"/>
    </location>
</feature>
<dbReference type="PANTHER" id="PTHR15948">
    <property type="entry name" value="G-PROTEIN COUPLED RECEPTOR 89-RELATED"/>
    <property type="match status" value="1"/>
</dbReference>
<comment type="caution">
    <text evidence="8">The sequence shown here is derived from an EMBL/GenBank/DDBJ whole genome shotgun (WGS) entry which is preliminary data.</text>
</comment>
<dbReference type="GO" id="GO:0016020">
    <property type="term" value="C:membrane"/>
    <property type="evidence" value="ECO:0007669"/>
    <property type="project" value="UniProtKB-SubCell"/>
</dbReference>
<evidence type="ECO:0000259" key="7">
    <source>
        <dbReference type="Pfam" id="PF12537"/>
    </source>
</evidence>
<proteinExistence type="predicted"/>